<evidence type="ECO:0000313" key="3">
    <source>
        <dbReference type="EMBL" id="NWR59586.1"/>
    </source>
</evidence>
<accession>A0A7K4YKS8</accession>
<dbReference type="PANTHER" id="PTHR42840:SF3">
    <property type="entry name" value="BINDING ROSSMANN FOLD OXIDOREDUCTASE, PUTATIVE (AFU_ORTHOLOGUE AFUA_2G10240)-RELATED"/>
    <property type="match status" value="1"/>
</dbReference>
<dbReference type="GO" id="GO:0016491">
    <property type="term" value="F:oxidoreductase activity"/>
    <property type="evidence" value="ECO:0007669"/>
    <property type="project" value="UniProtKB-KW"/>
</dbReference>
<dbReference type="Gene3D" id="3.40.50.720">
    <property type="entry name" value="NAD(P)-binding Rossmann-like Domain"/>
    <property type="match status" value="1"/>
</dbReference>
<dbReference type="InterPro" id="IPR036291">
    <property type="entry name" value="NAD(P)-bd_dom_sf"/>
</dbReference>
<evidence type="ECO:0000259" key="2">
    <source>
        <dbReference type="Pfam" id="PF02894"/>
    </source>
</evidence>
<dbReference type="Proteomes" id="UP000551127">
    <property type="component" value="Unassembled WGS sequence"/>
</dbReference>
<dbReference type="OrthoDB" id="64915at2759"/>
<keyword evidence="1" id="KW-0560">Oxidoreductase</keyword>
<dbReference type="InterPro" id="IPR004104">
    <property type="entry name" value="Gfo/Idh/MocA-like_OxRdtase_C"/>
</dbReference>
<dbReference type="GO" id="GO:0005737">
    <property type="term" value="C:cytoplasm"/>
    <property type="evidence" value="ECO:0007669"/>
    <property type="project" value="TreeGrafter"/>
</dbReference>
<evidence type="ECO:0000313" key="4">
    <source>
        <dbReference type="Proteomes" id="UP000551127"/>
    </source>
</evidence>
<sequence length="428" mass="46298">MVPSPPSYHKLLVPHHPITASSPASVAVLREDSMPSTSASCPSALATFHTRIVSAPSKQAAQRAAAPEASDSPGPTLQHSSSIGLALFGTGLLNKALFQSLLEENGCCLLYVVEDQLEEVEHTFGAEFLAGTRILRRQEADVALSDQRVSGAIICAPPEEASTIVIDALRAGKGVFCERLPGVDRQTAKACFDEADRCGRPLVCGFYKRFDPALQFLYKKVHDSRVLGRIHRISTVSSIYPAASLSFLKTSGGIFYNAAVHDIDVIGWLLGETAPDTVFSLGHAFCADMACLKDADAVAVSMKFPCGAVITLDVSQHCTTSCEHRLEVRGSQGTLQVDNRNPLGITEHGTAVPICSETQADRYRDAHRELFRHFLRTLKGQEPPVVTKEQFLWTIQVAAAAEQSWRNGSAVDLRNEMLGSSVIKTEVL</sequence>
<dbReference type="PANTHER" id="PTHR42840">
    <property type="entry name" value="NAD(P)-BINDING ROSSMANN-FOLD SUPERFAMILY PROTEIN-RELATED"/>
    <property type="match status" value="1"/>
</dbReference>
<reference evidence="3 4" key="1">
    <citation type="submission" date="2019-09" db="EMBL/GenBank/DDBJ databases">
        <title>Bird 10,000 Genomes (B10K) Project - Family phase.</title>
        <authorList>
            <person name="Zhang G."/>
        </authorList>
    </citation>
    <scope>NUCLEOTIDE SEQUENCE [LARGE SCALE GENOMIC DNA]</scope>
    <source>
        <strain evidence="3">B10K-DU-012-80</strain>
    </source>
</reference>
<comment type="caution">
    <text evidence="3">The sequence shown here is derived from an EMBL/GenBank/DDBJ whole genome shotgun (WGS) entry which is preliminary data.</text>
</comment>
<evidence type="ECO:0000256" key="1">
    <source>
        <dbReference type="ARBA" id="ARBA00023002"/>
    </source>
</evidence>
<dbReference type="SUPFAM" id="SSF55347">
    <property type="entry name" value="Glyceraldehyde-3-phosphate dehydrogenase-like, C-terminal domain"/>
    <property type="match status" value="1"/>
</dbReference>
<dbReference type="SUPFAM" id="SSF51735">
    <property type="entry name" value="NAD(P)-binding Rossmann-fold domains"/>
    <property type="match status" value="1"/>
</dbReference>
<dbReference type="Pfam" id="PF02894">
    <property type="entry name" value="GFO_IDH_MocA_C"/>
    <property type="match status" value="1"/>
</dbReference>
<protein>
    <submittedName>
        <fullName evidence="3">T73AS protein</fullName>
    </submittedName>
</protein>
<keyword evidence="4" id="KW-1185">Reference proteome</keyword>
<gene>
    <name evidence="3" type="primary">Tp73as1</name>
    <name evidence="3" type="ORF">BUCABY_R15718</name>
</gene>
<dbReference type="Gene3D" id="3.30.360.10">
    <property type="entry name" value="Dihydrodipicolinate Reductase, domain 2"/>
    <property type="match status" value="1"/>
</dbReference>
<dbReference type="EMBL" id="VYZL01002425">
    <property type="protein sequence ID" value="NWR59586.1"/>
    <property type="molecule type" value="Genomic_DNA"/>
</dbReference>
<dbReference type="AlphaFoldDB" id="A0A7K4YKS8"/>
<organism evidence="3 4">
    <name type="scientific">Bucorvus abyssinicus</name>
    <name type="common">Northern ground-hornbill</name>
    <name type="synonym">Abyssinian ground-hornbill</name>
    <dbReference type="NCBI Taxonomy" id="153643"/>
    <lineage>
        <taxon>Eukaryota</taxon>
        <taxon>Metazoa</taxon>
        <taxon>Chordata</taxon>
        <taxon>Craniata</taxon>
        <taxon>Vertebrata</taxon>
        <taxon>Euteleostomi</taxon>
        <taxon>Archelosauria</taxon>
        <taxon>Archosauria</taxon>
        <taxon>Dinosauria</taxon>
        <taxon>Saurischia</taxon>
        <taxon>Theropoda</taxon>
        <taxon>Coelurosauria</taxon>
        <taxon>Aves</taxon>
        <taxon>Neognathae</taxon>
        <taxon>Neoaves</taxon>
        <taxon>Telluraves</taxon>
        <taxon>Coraciimorphae</taxon>
        <taxon>Bucerotiformes</taxon>
        <taxon>Bucorvidae</taxon>
        <taxon>Bucorvus</taxon>
    </lineage>
</organism>
<proteinExistence type="predicted"/>
<name>A0A7K4YKS8_BUCAB</name>
<dbReference type="GO" id="GO:0006740">
    <property type="term" value="P:NADPH regeneration"/>
    <property type="evidence" value="ECO:0007669"/>
    <property type="project" value="TreeGrafter"/>
</dbReference>
<feature type="domain" description="Gfo/Idh/MocA-like oxidoreductase C-terminal" evidence="2">
    <location>
        <begin position="249"/>
        <end position="413"/>
    </location>
</feature>
<feature type="non-terminal residue" evidence="3">
    <location>
        <position position="428"/>
    </location>
</feature>
<feature type="non-terminal residue" evidence="3">
    <location>
        <position position="1"/>
    </location>
</feature>